<keyword evidence="1" id="KW-0472">Membrane</keyword>
<evidence type="ECO:0000259" key="2">
    <source>
        <dbReference type="PROSITE" id="PS50879"/>
    </source>
</evidence>
<evidence type="ECO:0000313" key="3">
    <source>
        <dbReference type="EMBL" id="KYP64035.1"/>
    </source>
</evidence>
<dbReference type="InterPro" id="IPR002156">
    <property type="entry name" value="RNaseH_domain"/>
</dbReference>
<dbReference type="OMA" id="NDIVCYI"/>
<proteinExistence type="predicted"/>
<keyword evidence="1" id="KW-0812">Transmembrane</keyword>
<organism evidence="3 4">
    <name type="scientific">Cajanus cajan</name>
    <name type="common">Pigeon pea</name>
    <name type="synonym">Cajanus indicus</name>
    <dbReference type="NCBI Taxonomy" id="3821"/>
    <lineage>
        <taxon>Eukaryota</taxon>
        <taxon>Viridiplantae</taxon>
        <taxon>Streptophyta</taxon>
        <taxon>Embryophyta</taxon>
        <taxon>Tracheophyta</taxon>
        <taxon>Spermatophyta</taxon>
        <taxon>Magnoliopsida</taxon>
        <taxon>eudicotyledons</taxon>
        <taxon>Gunneridae</taxon>
        <taxon>Pentapetalae</taxon>
        <taxon>rosids</taxon>
        <taxon>fabids</taxon>
        <taxon>Fabales</taxon>
        <taxon>Fabaceae</taxon>
        <taxon>Papilionoideae</taxon>
        <taxon>50 kb inversion clade</taxon>
        <taxon>NPAAA clade</taxon>
        <taxon>indigoferoid/millettioid clade</taxon>
        <taxon>Phaseoleae</taxon>
        <taxon>Cajanus</taxon>
    </lineage>
</organism>
<evidence type="ECO:0000313" key="4">
    <source>
        <dbReference type="Proteomes" id="UP000075243"/>
    </source>
</evidence>
<dbReference type="PANTHER" id="PTHR47723:SF19">
    <property type="entry name" value="POLYNUCLEOTIDYL TRANSFERASE, RIBONUCLEASE H-LIKE SUPERFAMILY PROTEIN"/>
    <property type="match status" value="1"/>
</dbReference>
<name>A0A151TAI2_CAJCA</name>
<dbReference type="PROSITE" id="PS50879">
    <property type="entry name" value="RNASE_H_1"/>
    <property type="match status" value="1"/>
</dbReference>
<dbReference type="InterPro" id="IPR044730">
    <property type="entry name" value="RNase_H-like_dom_plant"/>
</dbReference>
<dbReference type="InterPro" id="IPR036397">
    <property type="entry name" value="RNaseH_sf"/>
</dbReference>
<dbReference type="InterPro" id="IPR012337">
    <property type="entry name" value="RNaseH-like_sf"/>
</dbReference>
<evidence type="ECO:0000256" key="1">
    <source>
        <dbReference type="SAM" id="Phobius"/>
    </source>
</evidence>
<dbReference type="EMBL" id="CM003609">
    <property type="protein sequence ID" value="KYP64035.1"/>
    <property type="molecule type" value="Genomic_DNA"/>
</dbReference>
<dbReference type="Gene3D" id="3.30.420.10">
    <property type="entry name" value="Ribonuclease H-like superfamily/Ribonuclease H"/>
    <property type="match status" value="1"/>
</dbReference>
<dbReference type="GO" id="GO:0003676">
    <property type="term" value="F:nucleic acid binding"/>
    <property type="evidence" value="ECO:0007669"/>
    <property type="project" value="InterPro"/>
</dbReference>
<dbReference type="AlphaFoldDB" id="A0A151TAI2"/>
<keyword evidence="1" id="KW-1133">Transmembrane helix</keyword>
<dbReference type="PANTHER" id="PTHR47723">
    <property type="entry name" value="OS05G0353850 PROTEIN"/>
    <property type="match status" value="1"/>
</dbReference>
<dbReference type="Proteomes" id="UP000075243">
    <property type="component" value="Chromosome 7"/>
</dbReference>
<dbReference type="CDD" id="cd06222">
    <property type="entry name" value="RNase_H_like"/>
    <property type="match status" value="1"/>
</dbReference>
<dbReference type="Pfam" id="PF13456">
    <property type="entry name" value="RVT_3"/>
    <property type="match status" value="1"/>
</dbReference>
<dbReference type="GO" id="GO:0004523">
    <property type="term" value="F:RNA-DNA hybrid ribonuclease activity"/>
    <property type="evidence" value="ECO:0007669"/>
    <property type="project" value="InterPro"/>
</dbReference>
<accession>A0A151TAI2</accession>
<reference evidence="3 4" key="1">
    <citation type="journal article" date="2012" name="Nat. Biotechnol.">
        <title>Draft genome sequence of pigeonpea (Cajanus cajan), an orphan legume crop of resource-poor farmers.</title>
        <authorList>
            <person name="Varshney R.K."/>
            <person name="Chen W."/>
            <person name="Li Y."/>
            <person name="Bharti A.K."/>
            <person name="Saxena R.K."/>
            <person name="Schlueter J.A."/>
            <person name="Donoghue M.T."/>
            <person name="Azam S."/>
            <person name="Fan G."/>
            <person name="Whaley A.M."/>
            <person name="Farmer A.D."/>
            <person name="Sheridan J."/>
            <person name="Iwata A."/>
            <person name="Tuteja R."/>
            <person name="Penmetsa R.V."/>
            <person name="Wu W."/>
            <person name="Upadhyaya H.D."/>
            <person name="Yang S.P."/>
            <person name="Shah T."/>
            <person name="Saxena K.B."/>
            <person name="Michael T."/>
            <person name="McCombie W.R."/>
            <person name="Yang B."/>
            <person name="Zhang G."/>
            <person name="Yang H."/>
            <person name="Wang J."/>
            <person name="Spillane C."/>
            <person name="Cook D.R."/>
            <person name="May G.D."/>
            <person name="Xu X."/>
            <person name="Jackson S.A."/>
        </authorList>
    </citation>
    <scope>NUCLEOTIDE SEQUENCE [LARGE SCALE GENOMIC DNA]</scope>
    <source>
        <strain evidence="4">cv. Asha</strain>
    </source>
</reference>
<gene>
    <name evidence="3" type="ORF">KK1_018622</name>
</gene>
<keyword evidence="4" id="KW-1185">Reference proteome</keyword>
<dbReference type="Gramene" id="C.cajan_18091.t">
    <property type="protein sequence ID" value="C.cajan_18091.t.cds1"/>
    <property type="gene ID" value="C.cajan_18091"/>
</dbReference>
<dbReference type="InterPro" id="IPR053151">
    <property type="entry name" value="RNase_H-like"/>
</dbReference>
<sequence>MWFIWCHRNRLIFDQVDWNLTSILAQVNALLQISVSAFTSIDCSHRPLPRLVHWIHPPLDSVALNVDGSRIGTLGRGGFGGLCRNHEGQFLFGFYGFLGEVSVLQTVILALLYGLRLCWDKWFRKIICYSDSTLVVSLLQGPIPMFHRYENQLMEIHQLLNCDWTCTVVHTLREGNSCADAFGSNGSFRK</sequence>
<feature type="domain" description="RNase H type-1" evidence="2">
    <location>
        <begin position="58"/>
        <end position="188"/>
    </location>
</feature>
<dbReference type="SUPFAM" id="SSF53098">
    <property type="entry name" value="Ribonuclease H-like"/>
    <property type="match status" value="1"/>
</dbReference>
<protein>
    <submittedName>
        <fullName evidence="3">Ribonuclease H protein At1g65750 family</fullName>
    </submittedName>
</protein>
<feature type="transmembrane region" description="Helical" evidence="1">
    <location>
        <begin position="94"/>
        <end position="115"/>
    </location>
</feature>